<dbReference type="KEGG" id="ala:BFG52_02595"/>
<dbReference type="Gene3D" id="2.40.50.230">
    <property type="entry name" value="Gp5 N-terminal domain"/>
    <property type="match status" value="1"/>
</dbReference>
<dbReference type="InterPro" id="IPR028244">
    <property type="entry name" value="T6SS_Rhs_Vgr_dom"/>
</dbReference>
<reference evidence="7 8" key="1">
    <citation type="submission" date="2016-08" db="EMBL/GenBank/DDBJ databases">
        <authorList>
            <person name="Seilhamer J.J."/>
        </authorList>
    </citation>
    <scope>NUCLEOTIDE SEQUENCE [LARGE SCALE GENOMIC DNA]</scope>
    <source>
        <strain evidence="7 8">BRTC-1</strain>
    </source>
</reference>
<dbReference type="InterPro" id="IPR017847">
    <property type="entry name" value="T6SS_RhsGE_Vgr_subset"/>
</dbReference>
<gene>
    <name evidence="7" type="ORF">BFG52_02595</name>
</gene>
<dbReference type="Pfam" id="PF04717">
    <property type="entry name" value="Phage_base_V"/>
    <property type="match status" value="1"/>
</dbReference>
<dbReference type="InterPro" id="IPR006531">
    <property type="entry name" value="Gp5/Vgr_OB"/>
</dbReference>
<protein>
    <submittedName>
        <fullName evidence="7">Type VI secretion system protein</fullName>
    </submittedName>
</protein>
<organism evidence="7 8">
    <name type="scientific">Acinetobacter larvae</name>
    <dbReference type="NCBI Taxonomy" id="1789224"/>
    <lineage>
        <taxon>Bacteria</taxon>
        <taxon>Pseudomonadati</taxon>
        <taxon>Pseudomonadota</taxon>
        <taxon>Gammaproteobacteria</taxon>
        <taxon>Moraxellales</taxon>
        <taxon>Moraxellaceae</taxon>
        <taxon>Acinetobacter</taxon>
    </lineage>
</organism>
<dbReference type="OrthoDB" id="9762420at2"/>
<dbReference type="RefSeq" id="WP_067552243.1">
    <property type="nucleotide sequence ID" value="NZ_CP016895.1"/>
</dbReference>
<feature type="domain" description="Gp5/Type VI secretion system Vgr protein OB-fold" evidence="4">
    <location>
        <begin position="484"/>
        <end position="532"/>
    </location>
</feature>
<evidence type="ECO:0000259" key="4">
    <source>
        <dbReference type="Pfam" id="PF04717"/>
    </source>
</evidence>
<dbReference type="SUPFAM" id="SSF69279">
    <property type="entry name" value="Phage tail proteins"/>
    <property type="match status" value="1"/>
</dbReference>
<dbReference type="Gene3D" id="3.55.50.10">
    <property type="entry name" value="Baseplate protein-like domains"/>
    <property type="match status" value="1"/>
</dbReference>
<dbReference type="NCBIfam" id="TIGR03361">
    <property type="entry name" value="VI_Rhs_Vgr"/>
    <property type="match status" value="1"/>
</dbReference>
<keyword evidence="8" id="KW-1185">Reference proteome</keyword>
<evidence type="ECO:0000256" key="2">
    <source>
        <dbReference type="SAM" id="Coils"/>
    </source>
</evidence>
<dbReference type="InterPro" id="IPR006533">
    <property type="entry name" value="T6SS_Vgr_RhsGE"/>
</dbReference>
<comment type="similarity">
    <text evidence="1">Belongs to the VgrG protein family.</text>
</comment>
<evidence type="ECO:0000259" key="5">
    <source>
        <dbReference type="Pfam" id="PF10106"/>
    </source>
</evidence>
<proteinExistence type="inferred from homology"/>
<dbReference type="Gene3D" id="2.30.110.50">
    <property type="match status" value="1"/>
</dbReference>
<keyword evidence="2" id="KW-0175">Coiled coil</keyword>
<feature type="domain" description="DUF2345" evidence="5">
    <location>
        <begin position="693"/>
        <end position="839"/>
    </location>
</feature>
<dbReference type="STRING" id="1789224.BFG52_02595"/>
<dbReference type="Proteomes" id="UP000093391">
    <property type="component" value="Chromosome"/>
</dbReference>
<dbReference type="Pfam" id="PF10106">
    <property type="entry name" value="DUF2345"/>
    <property type="match status" value="1"/>
</dbReference>
<evidence type="ECO:0000313" key="8">
    <source>
        <dbReference type="Proteomes" id="UP000093391"/>
    </source>
</evidence>
<dbReference type="InterPro" id="IPR018769">
    <property type="entry name" value="VgrG2_DUF2345"/>
</dbReference>
<dbReference type="Pfam" id="PF13296">
    <property type="entry name" value="T6SS_Vgr"/>
    <property type="match status" value="1"/>
</dbReference>
<accession>A0A1B2LWQ0</accession>
<dbReference type="Pfam" id="PF05954">
    <property type="entry name" value="Phage_GPD"/>
    <property type="match status" value="1"/>
</dbReference>
<dbReference type="EMBL" id="CP016895">
    <property type="protein sequence ID" value="AOA57354.1"/>
    <property type="molecule type" value="Genomic_DNA"/>
</dbReference>
<feature type="compositionally biased region" description="Basic and acidic residues" evidence="3">
    <location>
        <begin position="601"/>
        <end position="612"/>
    </location>
</feature>
<feature type="region of interest" description="Disordered" evidence="3">
    <location>
        <begin position="540"/>
        <end position="612"/>
    </location>
</feature>
<dbReference type="SUPFAM" id="SSF69255">
    <property type="entry name" value="gp5 N-terminal domain-like"/>
    <property type="match status" value="1"/>
</dbReference>
<evidence type="ECO:0000313" key="7">
    <source>
        <dbReference type="EMBL" id="AOA57354.1"/>
    </source>
</evidence>
<sequence length="918" mass="101974">MINTIQNILENLGLSAKKRAVHIQFSNPALNRSIFLQRIDGQHRLNQGLSAELICLSLDAAIALKEFIGCQVAVDQVTDSGTLFRSTGIITAASQGQSDGALTIYKLSLQDASALWHKRRNSRVFMNKSVVDVVQIMFKEWQQKSALFSKALTLDLTGLSKEYDIRPFFMQLSETDHEFLTRLMRQEGISWLIDEAQLEVATPAEHIQAQKLRLIDHNEPYQALNRRCIRFHRSDATEQWDSITRFVAERQIQPTAVYINRWQADALDVDEGAGSVLSTQKHSQLYDNSSLALEDAWHFSPAWMQDINGEDGATASGNQQIETYNKTLSAYHNAQAKQFTAQSTVRDAQVGYWFTFQEHPEIDRHDSADQAFLIIAKTFYNQNNLPKELNQQVQSLLSRSQWLVEDQTDERQANILTLQRRNITVVPEYNPLQHRPAAHPQRARVVGPAGESIYVDEWGRIKVRFLFTRAEDHHHDGGAGSNDNDTDSAWVDVLTPWAGEGYGVRFLPRIGEIVVIDFFDGNVDRPFVIGRIHEAQRSPTQFDMKGQLPDTRRLSGVRSNEVGGSGYGQLRFDDSTGQISSQLQSSHGASQLNLGNLSHPKSAEESEGRGEGFELRTDQWGAVRAGQGLLVSTHQQGEAAGVLLEAAQAKQQLESSLNRAKALSEAAKNQQTDPLEVLDNLKGYIENLEQQDQSKAAAFKQAIMLFTAPQSIAVSSSQDVHVSADGQMSHSAGDSINISTQNALLAHAQSKISLFAATEGARLYAGQGNIEIQAQGDGADIIARSKVQMISTEDAIEMSASKKIVFTVEGSRIEINKTGIFITTDKKFEVKAGQHLFKQAEKVSVALPYLPLVSNYSHQFVLKDNNENILAYKPYVITLASGVKYEGISDKDGLTQRIMTSKPEQVTVELSVGKINAK</sequence>
<feature type="domain" description="Putative type VI secretion system Rhs element associated Vgr" evidence="6">
    <location>
        <begin position="561"/>
        <end position="667"/>
    </location>
</feature>
<evidence type="ECO:0000256" key="3">
    <source>
        <dbReference type="SAM" id="MobiDB-lite"/>
    </source>
</evidence>
<dbReference type="Gene3D" id="4.10.220.110">
    <property type="match status" value="1"/>
</dbReference>
<dbReference type="InterPro" id="IPR037026">
    <property type="entry name" value="Vgr_OB-fold_dom_sf"/>
</dbReference>
<feature type="compositionally biased region" description="Polar residues" evidence="3">
    <location>
        <begin position="575"/>
        <end position="596"/>
    </location>
</feature>
<dbReference type="AlphaFoldDB" id="A0A1B2LWQ0"/>
<evidence type="ECO:0000256" key="1">
    <source>
        <dbReference type="ARBA" id="ARBA00005558"/>
    </source>
</evidence>
<dbReference type="NCBIfam" id="TIGR01646">
    <property type="entry name" value="vgr_GE"/>
    <property type="match status" value="1"/>
</dbReference>
<feature type="coiled-coil region" evidence="2">
    <location>
        <begin position="643"/>
        <end position="670"/>
    </location>
</feature>
<evidence type="ECO:0000259" key="6">
    <source>
        <dbReference type="Pfam" id="PF13296"/>
    </source>
</evidence>
<name>A0A1B2LWQ0_9GAMM</name>